<name>A0AAV4P8M1_CAEEX</name>
<accession>A0AAV4P8M1</accession>
<keyword evidence="2" id="KW-1185">Reference proteome</keyword>
<comment type="caution">
    <text evidence="1">The sequence shown here is derived from an EMBL/GenBank/DDBJ whole genome shotgun (WGS) entry which is preliminary data.</text>
</comment>
<proteinExistence type="predicted"/>
<evidence type="ECO:0000313" key="2">
    <source>
        <dbReference type="Proteomes" id="UP001054945"/>
    </source>
</evidence>
<evidence type="ECO:0000313" key="1">
    <source>
        <dbReference type="EMBL" id="GIX92051.1"/>
    </source>
</evidence>
<feature type="non-terminal residue" evidence="1">
    <location>
        <position position="44"/>
    </location>
</feature>
<organism evidence="1 2">
    <name type="scientific">Caerostris extrusa</name>
    <name type="common">Bark spider</name>
    <name type="synonym">Caerostris bankana</name>
    <dbReference type="NCBI Taxonomy" id="172846"/>
    <lineage>
        <taxon>Eukaryota</taxon>
        <taxon>Metazoa</taxon>
        <taxon>Ecdysozoa</taxon>
        <taxon>Arthropoda</taxon>
        <taxon>Chelicerata</taxon>
        <taxon>Arachnida</taxon>
        <taxon>Araneae</taxon>
        <taxon>Araneomorphae</taxon>
        <taxon>Entelegynae</taxon>
        <taxon>Araneoidea</taxon>
        <taxon>Araneidae</taxon>
        <taxon>Caerostris</taxon>
    </lineage>
</organism>
<dbReference type="Proteomes" id="UP001054945">
    <property type="component" value="Unassembled WGS sequence"/>
</dbReference>
<sequence>MVLPARIRALFAPSRDTIRFFGRHSQNSERREVGLTIKLPRHQK</sequence>
<reference evidence="1 2" key="1">
    <citation type="submission" date="2021-06" db="EMBL/GenBank/DDBJ databases">
        <title>Caerostris extrusa draft genome.</title>
        <authorList>
            <person name="Kono N."/>
            <person name="Arakawa K."/>
        </authorList>
    </citation>
    <scope>NUCLEOTIDE SEQUENCE [LARGE SCALE GENOMIC DNA]</scope>
</reference>
<dbReference type="AlphaFoldDB" id="A0AAV4P8M1"/>
<dbReference type="EMBL" id="BPLR01004089">
    <property type="protein sequence ID" value="GIX92051.1"/>
    <property type="molecule type" value="Genomic_DNA"/>
</dbReference>
<protein>
    <submittedName>
        <fullName evidence="1">Uncharacterized protein</fullName>
    </submittedName>
</protein>
<gene>
    <name evidence="1" type="ORF">CEXT_319681</name>
</gene>